<dbReference type="InterPro" id="IPR004872">
    <property type="entry name" value="Lipoprotein_NlpA"/>
</dbReference>
<dbReference type="PIRSF" id="PIRSF002854">
    <property type="entry name" value="MetQ"/>
    <property type="match status" value="1"/>
</dbReference>
<evidence type="ECO:0000313" key="8">
    <source>
        <dbReference type="EMBL" id="OEG22512.1"/>
    </source>
</evidence>
<evidence type="ECO:0000256" key="2">
    <source>
        <dbReference type="ARBA" id="ARBA00022729"/>
    </source>
</evidence>
<evidence type="ECO:0000313" key="9">
    <source>
        <dbReference type="Proteomes" id="UP000094469"/>
    </source>
</evidence>
<evidence type="ECO:0000256" key="3">
    <source>
        <dbReference type="ARBA" id="ARBA00023136"/>
    </source>
</evidence>
<dbReference type="Pfam" id="PF03180">
    <property type="entry name" value="Lipoprotein_9"/>
    <property type="match status" value="1"/>
</dbReference>
<gene>
    <name evidence="8" type="ORF">BCR24_14985</name>
</gene>
<evidence type="ECO:0000256" key="6">
    <source>
        <dbReference type="PIRNR" id="PIRNR002854"/>
    </source>
</evidence>
<dbReference type="GO" id="GO:0016020">
    <property type="term" value="C:membrane"/>
    <property type="evidence" value="ECO:0007669"/>
    <property type="project" value="UniProtKB-SubCell"/>
</dbReference>
<dbReference type="RefSeq" id="WP_069640048.1">
    <property type="nucleotide sequence ID" value="NZ_JAFBEZ010000025.1"/>
</dbReference>
<dbReference type="PROSITE" id="PS51257">
    <property type="entry name" value="PROKAR_LIPOPROTEIN"/>
    <property type="match status" value="1"/>
</dbReference>
<comment type="similarity">
    <text evidence="6">Belongs to the nlpA lipoprotein family.</text>
</comment>
<keyword evidence="3" id="KW-0472">Membrane</keyword>
<dbReference type="SUPFAM" id="SSF53850">
    <property type="entry name" value="Periplasmic binding protein-like II"/>
    <property type="match status" value="1"/>
</dbReference>
<organism evidence="8 9">
    <name type="scientific">Enterococcus ureilyticus</name>
    <dbReference type="NCBI Taxonomy" id="1131292"/>
    <lineage>
        <taxon>Bacteria</taxon>
        <taxon>Bacillati</taxon>
        <taxon>Bacillota</taxon>
        <taxon>Bacilli</taxon>
        <taxon>Lactobacillales</taxon>
        <taxon>Enterococcaceae</taxon>
        <taxon>Enterococcus</taxon>
    </lineage>
</organism>
<dbReference type="PANTHER" id="PTHR30429">
    <property type="entry name" value="D-METHIONINE-BINDING LIPOPROTEIN METQ"/>
    <property type="match status" value="1"/>
</dbReference>
<comment type="caution">
    <text evidence="8">The sequence shown here is derived from an EMBL/GenBank/DDBJ whole genome shotgun (WGS) entry which is preliminary data.</text>
</comment>
<dbReference type="Gene3D" id="3.40.190.10">
    <property type="entry name" value="Periplasmic binding protein-like II"/>
    <property type="match status" value="2"/>
</dbReference>
<evidence type="ECO:0000256" key="1">
    <source>
        <dbReference type="ARBA" id="ARBA00004635"/>
    </source>
</evidence>
<feature type="lipid moiety-binding region" description="S-diacylglycerol cysteine" evidence="7">
    <location>
        <position position="19"/>
    </location>
</feature>
<accession>A0A1E5HC28</accession>
<keyword evidence="5 6" id="KW-0449">Lipoprotein</keyword>
<dbReference type="OrthoDB" id="9812878at2"/>
<protein>
    <recommendedName>
        <fullName evidence="6">Lipoprotein</fullName>
    </recommendedName>
</protein>
<proteinExistence type="inferred from homology"/>
<name>A0A1E5HC28_9ENTE</name>
<dbReference type="PANTHER" id="PTHR30429:SF3">
    <property type="entry name" value="LIPOPROTEIN"/>
    <property type="match status" value="1"/>
</dbReference>
<sequence>MRNKLLFVIIVLFILLTGCTHNDTINTKQLMKIRVGVVGEKNDQWEYLKKELLEKENLELEIVKFTDYRAPIVALEDKSIDMHAALTEVYMETINKEAGFSNTVIGYTTLNPMGVYSKKLTAIQELAEGSVVAIPNEPSNEGRALLLLQEANLIKLDASKGLLPTIYDITNNLRDLKFVSMDSNQTAVTMDDTDIALVNNNVASDAGLVPTKDAIYLEKTSEQYKPYYNVIAVRKSEEENTTYKKIVKYYQSEEVAKIINQMSNGSSIPVWDN</sequence>
<keyword evidence="9" id="KW-1185">Reference proteome</keyword>
<dbReference type="STRING" id="1131292.BCR24_14985"/>
<dbReference type="AlphaFoldDB" id="A0A1E5HC28"/>
<reference evidence="9" key="1">
    <citation type="submission" date="2016-09" db="EMBL/GenBank/DDBJ databases">
        <authorList>
            <person name="Gulvik C.A."/>
        </authorList>
    </citation>
    <scope>NUCLEOTIDE SEQUENCE [LARGE SCALE GENOMIC DNA]</scope>
    <source>
        <strain evidence="9">LMG 26676</strain>
    </source>
</reference>
<dbReference type="Proteomes" id="UP000094469">
    <property type="component" value="Unassembled WGS sequence"/>
</dbReference>
<evidence type="ECO:0000256" key="7">
    <source>
        <dbReference type="PIRSR" id="PIRSR002854-1"/>
    </source>
</evidence>
<keyword evidence="2" id="KW-0732">Signal</keyword>
<comment type="subcellular location">
    <subcellularLocation>
        <location evidence="1">Membrane</location>
        <topology evidence="1">Lipid-anchor</topology>
    </subcellularLocation>
</comment>
<evidence type="ECO:0000256" key="4">
    <source>
        <dbReference type="ARBA" id="ARBA00023139"/>
    </source>
</evidence>
<keyword evidence="4" id="KW-0564">Palmitate</keyword>
<evidence type="ECO:0000256" key="5">
    <source>
        <dbReference type="ARBA" id="ARBA00023288"/>
    </source>
</evidence>
<dbReference type="EMBL" id="MIKC01000014">
    <property type="protein sequence ID" value="OEG22512.1"/>
    <property type="molecule type" value="Genomic_DNA"/>
</dbReference>